<protein>
    <submittedName>
        <fullName evidence="2">Respiratory supercomplex factor 2, mitochondrial</fullName>
    </submittedName>
</protein>
<keyword evidence="3" id="KW-1185">Reference proteome</keyword>
<gene>
    <name evidence="2" type="ORF">CLIB1423_05S04346</name>
</gene>
<evidence type="ECO:0000256" key="1">
    <source>
        <dbReference type="SAM" id="Phobius"/>
    </source>
</evidence>
<evidence type="ECO:0000313" key="3">
    <source>
        <dbReference type="Proteomes" id="UP000837801"/>
    </source>
</evidence>
<organism evidence="2 3">
    <name type="scientific">[Candida] railenensis</name>
    <dbReference type="NCBI Taxonomy" id="45579"/>
    <lineage>
        <taxon>Eukaryota</taxon>
        <taxon>Fungi</taxon>
        <taxon>Dikarya</taxon>
        <taxon>Ascomycota</taxon>
        <taxon>Saccharomycotina</taxon>
        <taxon>Pichiomycetes</taxon>
        <taxon>Debaryomycetaceae</taxon>
        <taxon>Kurtzmaniella</taxon>
    </lineage>
</organism>
<proteinExistence type="predicted"/>
<keyword evidence="1" id="KW-0812">Transmembrane</keyword>
<comment type="caution">
    <text evidence="2">The sequence shown here is derived from an EMBL/GenBank/DDBJ whole genome shotgun (WGS) entry which is preliminary data.</text>
</comment>
<keyword evidence="1" id="KW-1133">Transmembrane helix</keyword>
<dbReference type="EMBL" id="CAKXYY010000005">
    <property type="protein sequence ID" value="CAH2352044.1"/>
    <property type="molecule type" value="Genomic_DNA"/>
</dbReference>
<dbReference type="OrthoDB" id="1915122at2759"/>
<reference evidence="2" key="1">
    <citation type="submission" date="2022-03" db="EMBL/GenBank/DDBJ databases">
        <authorList>
            <person name="Legras J.-L."/>
            <person name="Devillers H."/>
            <person name="Grondin C."/>
        </authorList>
    </citation>
    <scope>NUCLEOTIDE SEQUENCE</scope>
    <source>
        <strain evidence="2">CLIB 1423</strain>
    </source>
</reference>
<dbReference type="Proteomes" id="UP000837801">
    <property type="component" value="Unassembled WGS sequence"/>
</dbReference>
<evidence type="ECO:0000313" key="2">
    <source>
        <dbReference type="EMBL" id="CAH2352044.1"/>
    </source>
</evidence>
<accession>A0A9P0VXI5</accession>
<sequence length="185" mass="20880">MKITTPEEREAHGAHVAAESIKGTLIGGLTSSAIYLYIRRYRPAQFRSFSTSVKACLLILPTIGLCSFWAEEGSREFDMKMHSELGSDLKLLQEYQDWKHKSIGEQVKLSLLDNKFKILFGLYGASFFAVQELSRGKIGPEAQALARRNYSLGFAAIFLSILIGLSRPEKEAPSDEWKKYLKKKQ</sequence>
<dbReference type="AlphaFoldDB" id="A0A9P0VXI5"/>
<keyword evidence="1" id="KW-0472">Membrane</keyword>
<name>A0A9P0VXI5_9ASCO</name>
<feature type="transmembrane region" description="Helical" evidence="1">
    <location>
        <begin position="20"/>
        <end position="38"/>
    </location>
</feature>